<proteinExistence type="predicted"/>
<feature type="region of interest" description="Disordered" evidence="1">
    <location>
        <begin position="93"/>
        <end position="127"/>
    </location>
</feature>
<keyword evidence="2" id="KW-0812">Transmembrane</keyword>
<evidence type="ECO:0000313" key="3">
    <source>
        <dbReference type="EMBL" id="RRT45051.1"/>
    </source>
</evidence>
<reference evidence="3 4" key="1">
    <citation type="journal article" date="2014" name="Agronomy (Basel)">
        <title>A Draft Genome Sequence for Ensete ventricosum, the Drought-Tolerant Tree Against Hunger.</title>
        <authorList>
            <person name="Harrison J."/>
            <person name="Moore K.A."/>
            <person name="Paszkiewicz K."/>
            <person name="Jones T."/>
            <person name="Grant M."/>
            <person name="Ambacheew D."/>
            <person name="Muzemil S."/>
            <person name="Studholme D.J."/>
        </authorList>
    </citation>
    <scope>NUCLEOTIDE SEQUENCE [LARGE SCALE GENOMIC DNA]</scope>
</reference>
<dbReference type="Proteomes" id="UP000287651">
    <property type="component" value="Unassembled WGS sequence"/>
</dbReference>
<keyword evidence="2" id="KW-1133">Transmembrane helix</keyword>
<dbReference type="EMBL" id="AMZH03016077">
    <property type="protein sequence ID" value="RRT45051.1"/>
    <property type="molecule type" value="Genomic_DNA"/>
</dbReference>
<evidence type="ECO:0000313" key="4">
    <source>
        <dbReference type="Proteomes" id="UP000287651"/>
    </source>
</evidence>
<sequence>MRNPIAKTRESTLTTRKREKRSVLDAPNSPNDRTKKIKKPQTEESGIPDPPPMRARGPAMVAAPAAAALPTHLASHESSIAARPLSPLLLLPRYLSPTTGEPKNKREEEETRGRLQQGGIDRGNRQQGKNEIFLSLSSILTTVPSAPILRSLLGG</sequence>
<keyword evidence="2" id="KW-0472">Membrane</keyword>
<comment type="caution">
    <text evidence="3">The sequence shown here is derived from an EMBL/GenBank/DDBJ whole genome shotgun (WGS) entry which is preliminary data.</text>
</comment>
<feature type="compositionally biased region" description="Basic and acidic residues" evidence="1">
    <location>
        <begin position="102"/>
        <end position="113"/>
    </location>
</feature>
<feature type="transmembrane region" description="Helical" evidence="2">
    <location>
        <begin position="132"/>
        <end position="153"/>
    </location>
</feature>
<evidence type="ECO:0000256" key="2">
    <source>
        <dbReference type="SAM" id="Phobius"/>
    </source>
</evidence>
<dbReference type="AlphaFoldDB" id="A0A426Y0F8"/>
<feature type="region of interest" description="Disordered" evidence="1">
    <location>
        <begin position="1"/>
        <end position="62"/>
    </location>
</feature>
<name>A0A426Y0F8_ENSVE</name>
<organism evidence="3 4">
    <name type="scientific">Ensete ventricosum</name>
    <name type="common">Abyssinian banana</name>
    <name type="synonym">Musa ensete</name>
    <dbReference type="NCBI Taxonomy" id="4639"/>
    <lineage>
        <taxon>Eukaryota</taxon>
        <taxon>Viridiplantae</taxon>
        <taxon>Streptophyta</taxon>
        <taxon>Embryophyta</taxon>
        <taxon>Tracheophyta</taxon>
        <taxon>Spermatophyta</taxon>
        <taxon>Magnoliopsida</taxon>
        <taxon>Liliopsida</taxon>
        <taxon>Zingiberales</taxon>
        <taxon>Musaceae</taxon>
        <taxon>Ensete</taxon>
    </lineage>
</organism>
<accession>A0A426Y0F8</accession>
<protein>
    <submittedName>
        <fullName evidence="3">Uncharacterized protein</fullName>
    </submittedName>
</protein>
<evidence type="ECO:0000256" key="1">
    <source>
        <dbReference type="SAM" id="MobiDB-lite"/>
    </source>
</evidence>
<gene>
    <name evidence="3" type="ORF">B296_00031653</name>
</gene>